<evidence type="ECO:0000256" key="5">
    <source>
        <dbReference type="ARBA" id="ARBA00023163"/>
    </source>
</evidence>
<keyword evidence="3" id="KW-0805">Transcription regulation</keyword>
<accession>A0A2R5F9G6</accession>
<evidence type="ECO:0000256" key="6">
    <source>
        <dbReference type="PROSITE-ProRule" id="PRU00169"/>
    </source>
</evidence>
<dbReference type="Gene3D" id="3.40.50.2300">
    <property type="match status" value="1"/>
</dbReference>
<dbReference type="SMART" id="SM00448">
    <property type="entry name" value="REC"/>
    <property type="match status" value="1"/>
</dbReference>
<proteinExistence type="predicted"/>
<dbReference type="InterPro" id="IPR001789">
    <property type="entry name" value="Sig_transdc_resp-reg_receiver"/>
</dbReference>
<name>A0A2R5F9G6_9PROT</name>
<dbReference type="PROSITE" id="PS50110">
    <property type="entry name" value="RESPONSE_REGULATORY"/>
    <property type="match status" value="1"/>
</dbReference>
<dbReference type="SUPFAM" id="SSF46955">
    <property type="entry name" value="Putative DNA-binding domain"/>
    <property type="match status" value="1"/>
</dbReference>
<dbReference type="GO" id="GO:0032993">
    <property type="term" value="C:protein-DNA complex"/>
    <property type="evidence" value="ECO:0007669"/>
    <property type="project" value="TreeGrafter"/>
</dbReference>
<dbReference type="Pfam" id="PF12728">
    <property type="entry name" value="HTH_17"/>
    <property type="match status" value="1"/>
</dbReference>
<dbReference type="InterPro" id="IPR039420">
    <property type="entry name" value="WalR-like"/>
</dbReference>
<dbReference type="GO" id="GO:0006355">
    <property type="term" value="P:regulation of DNA-templated transcription"/>
    <property type="evidence" value="ECO:0007669"/>
    <property type="project" value="TreeGrafter"/>
</dbReference>
<feature type="modified residue" description="4-aspartylphosphate" evidence="6">
    <location>
        <position position="122"/>
    </location>
</feature>
<feature type="domain" description="Response regulatory" evidence="7">
    <location>
        <begin position="71"/>
        <end position="189"/>
    </location>
</feature>
<dbReference type="OrthoDB" id="5416564at2"/>
<dbReference type="Pfam" id="PF00072">
    <property type="entry name" value="Response_reg"/>
    <property type="match status" value="1"/>
</dbReference>
<dbReference type="GO" id="GO:0000976">
    <property type="term" value="F:transcription cis-regulatory region binding"/>
    <property type="evidence" value="ECO:0007669"/>
    <property type="project" value="TreeGrafter"/>
</dbReference>
<dbReference type="CDD" id="cd00156">
    <property type="entry name" value="REC"/>
    <property type="match status" value="1"/>
</dbReference>
<evidence type="ECO:0000256" key="3">
    <source>
        <dbReference type="ARBA" id="ARBA00023015"/>
    </source>
</evidence>
<evidence type="ECO:0000256" key="1">
    <source>
        <dbReference type="ARBA" id="ARBA00022553"/>
    </source>
</evidence>
<dbReference type="EMBL" id="BDOQ01000009">
    <property type="protein sequence ID" value="GBG14675.1"/>
    <property type="molecule type" value="Genomic_DNA"/>
</dbReference>
<dbReference type="Gene3D" id="1.10.1660.10">
    <property type="match status" value="1"/>
</dbReference>
<dbReference type="CDD" id="cd04762">
    <property type="entry name" value="HTH_MerR-trunc"/>
    <property type="match status" value="1"/>
</dbReference>
<evidence type="ECO:0000259" key="7">
    <source>
        <dbReference type="PROSITE" id="PS50110"/>
    </source>
</evidence>
<keyword evidence="1 6" id="KW-0597">Phosphoprotein</keyword>
<dbReference type="InterPro" id="IPR010093">
    <property type="entry name" value="SinI_DNA-bd"/>
</dbReference>
<comment type="caution">
    <text evidence="8">The sequence shown here is derived from an EMBL/GenBank/DDBJ whole genome shotgun (WGS) entry which is preliminary data.</text>
</comment>
<keyword evidence="2" id="KW-0902">Two-component regulatory system</keyword>
<keyword evidence="4" id="KW-0238">DNA-binding</keyword>
<evidence type="ECO:0000256" key="2">
    <source>
        <dbReference type="ARBA" id="ARBA00023012"/>
    </source>
</evidence>
<dbReference type="NCBIfam" id="TIGR01764">
    <property type="entry name" value="excise"/>
    <property type="match status" value="1"/>
</dbReference>
<dbReference type="GO" id="GO:0000156">
    <property type="term" value="F:phosphorelay response regulator activity"/>
    <property type="evidence" value="ECO:0007669"/>
    <property type="project" value="TreeGrafter"/>
</dbReference>
<sequence>MTDNTEPKAYSTREAAKLLDVSLRTVQLWVESGVLEAWKTVGGHRRVSPESVQKLLASRKPSRNGQRGALTVLVAEDDPVLLNLYQHKISAWEPPVKLLTASGGYEAMISIGEQKPDVLVADLMMPYVDGFRMLRTLEEHPGATKTAIIVVTALSDEEIQKRGGIPANIEILRKPVDFEELENKVRALAARGQTA</sequence>
<evidence type="ECO:0000313" key="9">
    <source>
        <dbReference type="Proteomes" id="UP000245081"/>
    </source>
</evidence>
<organism evidence="8 9">
    <name type="scientific">Novimethylophilus kurashikiensis</name>
    <dbReference type="NCBI Taxonomy" id="1825523"/>
    <lineage>
        <taxon>Bacteria</taxon>
        <taxon>Pseudomonadati</taxon>
        <taxon>Pseudomonadota</taxon>
        <taxon>Betaproteobacteria</taxon>
        <taxon>Nitrosomonadales</taxon>
        <taxon>Methylophilaceae</taxon>
        <taxon>Novimethylophilus</taxon>
    </lineage>
</organism>
<protein>
    <recommendedName>
        <fullName evidence="7">Response regulatory domain-containing protein</fullName>
    </recommendedName>
</protein>
<dbReference type="PANTHER" id="PTHR48111:SF1">
    <property type="entry name" value="TWO-COMPONENT RESPONSE REGULATOR ORR33"/>
    <property type="match status" value="1"/>
</dbReference>
<dbReference type="Proteomes" id="UP000245081">
    <property type="component" value="Unassembled WGS sequence"/>
</dbReference>
<dbReference type="RefSeq" id="WP_109015861.1">
    <property type="nucleotide sequence ID" value="NZ_BDOQ01000009.1"/>
</dbReference>
<dbReference type="AlphaFoldDB" id="A0A2R5F9G6"/>
<dbReference type="InterPro" id="IPR009061">
    <property type="entry name" value="DNA-bd_dom_put_sf"/>
</dbReference>
<keyword evidence="9" id="KW-1185">Reference proteome</keyword>
<evidence type="ECO:0000313" key="8">
    <source>
        <dbReference type="EMBL" id="GBG14675.1"/>
    </source>
</evidence>
<dbReference type="InterPro" id="IPR041657">
    <property type="entry name" value="HTH_17"/>
</dbReference>
<keyword evidence="5" id="KW-0804">Transcription</keyword>
<evidence type="ECO:0000256" key="4">
    <source>
        <dbReference type="ARBA" id="ARBA00023125"/>
    </source>
</evidence>
<dbReference type="GO" id="GO:0005829">
    <property type="term" value="C:cytosol"/>
    <property type="evidence" value="ECO:0007669"/>
    <property type="project" value="TreeGrafter"/>
</dbReference>
<reference evidence="8 9" key="1">
    <citation type="journal article" date="2018" name="Environ. Microbiol.">
        <title>Isolation and genomic characterization of Novimethylophilus kurashikiensis gen. nov. sp. nov., a new lanthanide-dependent methylotrophic species of Methylophilaceae.</title>
        <authorList>
            <person name="Lv H."/>
            <person name="Sahin N."/>
            <person name="Tani A."/>
        </authorList>
    </citation>
    <scope>NUCLEOTIDE SEQUENCE [LARGE SCALE GENOMIC DNA]</scope>
    <source>
        <strain evidence="8 9">La2-4</strain>
    </source>
</reference>
<dbReference type="PANTHER" id="PTHR48111">
    <property type="entry name" value="REGULATOR OF RPOS"/>
    <property type="match status" value="1"/>
</dbReference>
<gene>
    <name evidence="8" type="ORF">NMK_2275</name>
</gene>
<dbReference type="SUPFAM" id="SSF52172">
    <property type="entry name" value="CheY-like"/>
    <property type="match status" value="1"/>
</dbReference>
<dbReference type="InterPro" id="IPR011006">
    <property type="entry name" value="CheY-like_superfamily"/>
</dbReference>